<accession>A0A6A5TQF3</accession>
<evidence type="ECO:0000313" key="10">
    <source>
        <dbReference type="Proteomes" id="UP000800035"/>
    </source>
</evidence>
<dbReference type="Pfam" id="PF00067">
    <property type="entry name" value="p450"/>
    <property type="match status" value="1"/>
</dbReference>
<feature type="signal peptide" evidence="8">
    <location>
        <begin position="1"/>
        <end position="18"/>
    </location>
</feature>
<name>A0A6A5TQF3_9PLEO</name>
<dbReference type="CDD" id="cd11040">
    <property type="entry name" value="CYP7_CYP8-like"/>
    <property type="match status" value="1"/>
</dbReference>
<keyword evidence="6" id="KW-0503">Monooxygenase</keyword>
<proteinExistence type="inferred from homology"/>
<keyword evidence="10" id="KW-1185">Reference proteome</keyword>
<evidence type="ECO:0000313" key="9">
    <source>
        <dbReference type="EMBL" id="KAF1953026.1"/>
    </source>
</evidence>
<feature type="chain" id="PRO_5025549754" evidence="8">
    <location>
        <begin position="19"/>
        <end position="509"/>
    </location>
</feature>
<keyword evidence="6" id="KW-0560">Oxidoreductase</keyword>
<dbReference type="InterPro" id="IPR036396">
    <property type="entry name" value="Cyt_P450_sf"/>
</dbReference>
<dbReference type="GO" id="GO:0004497">
    <property type="term" value="F:monooxygenase activity"/>
    <property type="evidence" value="ECO:0007669"/>
    <property type="project" value="UniProtKB-KW"/>
</dbReference>
<dbReference type="InterPro" id="IPR001128">
    <property type="entry name" value="Cyt_P450"/>
</dbReference>
<dbReference type="GO" id="GO:0005506">
    <property type="term" value="F:iron ion binding"/>
    <property type="evidence" value="ECO:0007669"/>
    <property type="project" value="InterPro"/>
</dbReference>
<evidence type="ECO:0000256" key="7">
    <source>
        <dbReference type="SAM" id="Phobius"/>
    </source>
</evidence>
<dbReference type="Gene3D" id="1.10.630.10">
    <property type="entry name" value="Cytochrome P450"/>
    <property type="match status" value="1"/>
</dbReference>
<comment type="cofactor">
    <cofactor evidence="1 5">
        <name>heme</name>
        <dbReference type="ChEBI" id="CHEBI:30413"/>
    </cofactor>
</comment>
<sequence>MFNVYLAWVFLSIPLLYAALCAVQRITQSKREPGVLPMAIPFLSPLYGFTRLQALYLLELRKRFRVPIHTLRMPFARIYVVNAPHLIQAIQAKANRNTYVPNLLDFGMLFSGLSNDGKRVMRHAVNTMGNSFTMSVHKHLLSGPTLAVATRIAVDKLAVSVPNTIMRQQQAGLMGTIRHELTLALTGAIYGPENPYDDPAIEASWLAFLPGITDLLTVGCLAKYTAYKALNARDRVAAAFERYFETGGHLRAFAMIPEMYNSNLQLGLSAADAARMELATSLAMLSSGAITTFWLLFHILSDPEALLQCRRELLDLIIGQTITANGLVNVVDTSSIRTGCPTVMAMFHETLRFHSTVINIKEVAHDTYLNSEYFLKKGSTVMVAGPSVHRDTETWGPSADVFNHRRFFCPDGHKNLGVSTAYRPFGAGATMCPGRNFSINVTLTFVAMVLLKYNVEPVSGAWEMPTKADADMWNAMPKPDTDVDVRFTPRREAAGTQWEFVWGMDHLSR</sequence>
<dbReference type="GO" id="GO:0020037">
    <property type="term" value="F:heme binding"/>
    <property type="evidence" value="ECO:0007669"/>
    <property type="project" value="InterPro"/>
</dbReference>
<keyword evidence="4 5" id="KW-0408">Iron</keyword>
<gene>
    <name evidence="9" type="ORF">CC80DRAFT_596173</name>
</gene>
<reference evidence="9" key="1">
    <citation type="journal article" date="2020" name="Stud. Mycol.">
        <title>101 Dothideomycetes genomes: a test case for predicting lifestyles and emergence of pathogens.</title>
        <authorList>
            <person name="Haridas S."/>
            <person name="Albert R."/>
            <person name="Binder M."/>
            <person name="Bloem J."/>
            <person name="Labutti K."/>
            <person name="Salamov A."/>
            <person name="Andreopoulos B."/>
            <person name="Baker S."/>
            <person name="Barry K."/>
            <person name="Bills G."/>
            <person name="Bluhm B."/>
            <person name="Cannon C."/>
            <person name="Castanera R."/>
            <person name="Culley D."/>
            <person name="Daum C."/>
            <person name="Ezra D."/>
            <person name="Gonzalez J."/>
            <person name="Henrissat B."/>
            <person name="Kuo A."/>
            <person name="Liang C."/>
            <person name="Lipzen A."/>
            <person name="Lutzoni F."/>
            <person name="Magnuson J."/>
            <person name="Mondo S."/>
            <person name="Nolan M."/>
            <person name="Ohm R."/>
            <person name="Pangilinan J."/>
            <person name="Park H.-J."/>
            <person name="Ramirez L."/>
            <person name="Alfaro M."/>
            <person name="Sun H."/>
            <person name="Tritt A."/>
            <person name="Yoshinaga Y."/>
            <person name="Zwiers L.-H."/>
            <person name="Turgeon B."/>
            <person name="Goodwin S."/>
            <person name="Spatafora J."/>
            <person name="Crous P."/>
            <person name="Grigoriev I."/>
        </authorList>
    </citation>
    <scope>NUCLEOTIDE SEQUENCE</scope>
    <source>
        <strain evidence="9">CBS 675.92</strain>
    </source>
</reference>
<evidence type="ECO:0000256" key="1">
    <source>
        <dbReference type="ARBA" id="ARBA00001971"/>
    </source>
</evidence>
<feature type="transmembrane region" description="Helical" evidence="7">
    <location>
        <begin position="37"/>
        <end position="58"/>
    </location>
</feature>
<dbReference type="InterPro" id="IPR017972">
    <property type="entry name" value="Cyt_P450_CS"/>
</dbReference>
<organism evidence="9 10">
    <name type="scientific">Byssothecium circinans</name>
    <dbReference type="NCBI Taxonomy" id="147558"/>
    <lineage>
        <taxon>Eukaryota</taxon>
        <taxon>Fungi</taxon>
        <taxon>Dikarya</taxon>
        <taxon>Ascomycota</taxon>
        <taxon>Pezizomycotina</taxon>
        <taxon>Dothideomycetes</taxon>
        <taxon>Pleosporomycetidae</taxon>
        <taxon>Pleosporales</taxon>
        <taxon>Massarineae</taxon>
        <taxon>Massarinaceae</taxon>
        <taxon>Byssothecium</taxon>
    </lineage>
</organism>
<evidence type="ECO:0000256" key="8">
    <source>
        <dbReference type="SAM" id="SignalP"/>
    </source>
</evidence>
<dbReference type="OrthoDB" id="3366823at2759"/>
<evidence type="ECO:0000256" key="3">
    <source>
        <dbReference type="ARBA" id="ARBA00022723"/>
    </source>
</evidence>
<dbReference type="InterPro" id="IPR002403">
    <property type="entry name" value="Cyt_P450_E_grp-IV"/>
</dbReference>
<protein>
    <submittedName>
        <fullName evidence="9">Cytochrome P450</fullName>
    </submittedName>
</protein>
<evidence type="ECO:0000256" key="6">
    <source>
        <dbReference type="RuleBase" id="RU000461"/>
    </source>
</evidence>
<evidence type="ECO:0000256" key="2">
    <source>
        <dbReference type="ARBA" id="ARBA00010617"/>
    </source>
</evidence>
<feature type="binding site" description="axial binding residue" evidence="5">
    <location>
        <position position="432"/>
    </location>
    <ligand>
        <name>heme</name>
        <dbReference type="ChEBI" id="CHEBI:30413"/>
    </ligand>
    <ligandPart>
        <name>Fe</name>
        <dbReference type="ChEBI" id="CHEBI:18248"/>
    </ligandPart>
</feature>
<dbReference type="PANTHER" id="PTHR47582">
    <property type="entry name" value="P450, PUTATIVE (EUROFUNG)-RELATED"/>
    <property type="match status" value="1"/>
</dbReference>
<comment type="similarity">
    <text evidence="2 6">Belongs to the cytochrome P450 family.</text>
</comment>
<dbReference type="Proteomes" id="UP000800035">
    <property type="component" value="Unassembled WGS sequence"/>
</dbReference>
<dbReference type="SUPFAM" id="SSF48264">
    <property type="entry name" value="Cytochrome P450"/>
    <property type="match status" value="1"/>
</dbReference>
<dbReference type="AlphaFoldDB" id="A0A6A5TQF3"/>
<dbReference type="InterPro" id="IPR053007">
    <property type="entry name" value="CYP450_monoxygenase_sec-met"/>
</dbReference>
<keyword evidence="7" id="KW-0812">Transmembrane</keyword>
<dbReference type="PRINTS" id="PR00465">
    <property type="entry name" value="EP450IV"/>
</dbReference>
<keyword evidence="8" id="KW-0732">Signal</keyword>
<dbReference type="GO" id="GO:0016705">
    <property type="term" value="F:oxidoreductase activity, acting on paired donors, with incorporation or reduction of molecular oxygen"/>
    <property type="evidence" value="ECO:0007669"/>
    <property type="project" value="InterPro"/>
</dbReference>
<keyword evidence="7" id="KW-1133">Transmembrane helix</keyword>
<dbReference type="PROSITE" id="PS00086">
    <property type="entry name" value="CYTOCHROME_P450"/>
    <property type="match status" value="1"/>
</dbReference>
<evidence type="ECO:0000256" key="4">
    <source>
        <dbReference type="ARBA" id="ARBA00023004"/>
    </source>
</evidence>
<keyword evidence="3 5" id="KW-0479">Metal-binding</keyword>
<evidence type="ECO:0000256" key="5">
    <source>
        <dbReference type="PIRSR" id="PIRSR602403-1"/>
    </source>
</evidence>
<keyword evidence="7" id="KW-0472">Membrane</keyword>
<dbReference type="EMBL" id="ML977006">
    <property type="protein sequence ID" value="KAF1953026.1"/>
    <property type="molecule type" value="Genomic_DNA"/>
</dbReference>
<keyword evidence="5 6" id="KW-0349">Heme</keyword>
<dbReference type="PANTHER" id="PTHR47582:SF1">
    <property type="entry name" value="P450, PUTATIVE (EUROFUNG)-RELATED"/>
    <property type="match status" value="1"/>
</dbReference>